<keyword evidence="10 14" id="KW-0479">Metal-binding</keyword>
<dbReference type="InterPro" id="IPR036397">
    <property type="entry name" value="RNaseH_sf"/>
</dbReference>
<evidence type="ECO:0000256" key="15">
    <source>
        <dbReference type="PROSITE-ProRule" id="PRU01319"/>
    </source>
</evidence>
<dbReference type="PANTHER" id="PTHR10954">
    <property type="entry name" value="RIBONUCLEASE H2 SUBUNIT A"/>
    <property type="match status" value="1"/>
</dbReference>
<dbReference type="EC" id="3.1.26.4" evidence="6 14"/>
<evidence type="ECO:0000256" key="7">
    <source>
        <dbReference type="ARBA" id="ARBA00019179"/>
    </source>
</evidence>
<sequence>MAPIADLIGPPDGSGEPPPLPASRWPDPAFDARLFARAGGRLCGVDEVGRGPWAGPVVTAAVVLDRDHIPDGLADSKLVSPAERERLFAEIIATADVAIGMASVERIDRTDIRKATLWAMARAVAGLAERPTLAVFDGRDVPPGLSCAGEALIDGDMLSQSIAAASIVAKVARDRLMSALSESFPDYGFERHKGYGTAAHQAALARFGITPHHRRSFAPIRKLL</sequence>
<comment type="function">
    <text evidence="3 14 16">Endonuclease that specifically degrades the RNA of RNA-DNA hybrids.</text>
</comment>
<keyword evidence="13 14" id="KW-0464">Manganese</keyword>
<dbReference type="GO" id="GO:0006298">
    <property type="term" value="P:mismatch repair"/>
    <property type="evidence" value="ECO:0007669"/>
    <property type="project" value="TreeGrafter"/>
</dbReference>
<evidence type="ECO:0000256" key="10">
    <source>
        <dbReference type="ARBA" id="ARBA00022723"/>
    </source>
</evidence>
<evidence type="ECO:0000256" key="2">
    <source>
        <dbReference type="ARBA" id="ARBA00001946"/>
    </source>
</evidence>
<evidence type="ECO:0000313" key="19">
    <source>
        <dbReference type="EMBL" id="SHO60103.1"/>
    </source>
</evidence>
<dbReference type="EMBL" id="FRXO01000001">
    <property type="protein sequence ID" value="SHO60103.1"/>
    <property type="molecule type" value="Genomic_DNA"/>
</dbReference>
<keyword evidence="20" id="KW-1185">Reference proteome</keyword>
<dbReference type="InterPro" id="IPR001352">
    <property type="entry name" value="RNase_HII/HIII"/>
</dbReference>
<dbReference type="AlphaFoldDB" id="A0A1M7Z585"/>
<dbReference type="Gene3D" id="3.30.420.10">
    <property type="entry name" value="Ribonuclease H-like superfamily/Ribonuclease H"/>
    <property type="match status" value="1"/>
</dbReference>
<evidence type="ECO:0000256" key="11">
    <source>
        <dbReference type="ARBA" id="ARBA00022759"/>
    </source>
</evidence>
<dbReference type="PANTHER" id="PTHR10954:SF18">
    <property type="entry name" value="RIBONUCLEASE HII"/>
    <property type="match status" value="1"/>
</dbReference>
<evidence type="ECO:0000256" key="1">
    <source>
        <dbReference type="ARBA" id="ARBA00000077"/>
    </source>
</evidence>
<evidence type="ECO:0000256" key="3">
    <source>
        <dbReference type="ARBA" id="ARBA00004065"/>
    </source>
</evidence>
<proteinExistence type="inferred from homology"/>
<dbReference type="SUPFAM" id="SSF53098">
    <property type="entry name" value="Ribonuclease H-like"/>
    <property type="match status" value="1"/>
</dbReference>
<dbReference type="InterPro" id="IPR022898">
    <property type="entry name" value="RNase_HII"/>
</dbReference>
<evidence type="ECO:0000259" key="18">
    <source>
        <dbReference type="PROSITE" id="PS51975"/>
    </source>
</evidence>
<evidence type="ECO:0000256" key="5">
    <source>
        <dbReference type="ARBA" id="ARBA00007383"/>
    </source>
</evidence>
<evidence type="ECO:0000256" key="9">
    <source>
        <dbReference type="ARBA" id="ARBA00022722"/>
    </source>
</evidence>
<feature type="binding site" evidence="14 15">
    <location>
        <position position="137"/>
    </location>
    <ligand>
        <name>a divalent metal cation</name>
        <dbReference type="ChEBI" id="CHEBI:60240"/>
    </ligand>
</feature>
<evidence type="ECO:0000256" key="6">
    <source>
        <dbReference type="ARBA" id="ARBA00012180"/>
    </source>
</evidence>
<reference evidence="19 20" key="1">
    <citation type="submission" date="2016-12" db="EMBL/GenBank/DDBJ databases">
        <authorList>
            <person name="Song W.-J."/>
            <person name="Kurnit D.M."/>
        </authorList>
    </citation>
    <scope>NUCLEOTIDE SEQUENCE [LARGE SCALE GENOMIC DNA]</scope>
    <source>
        <strain evidence="19 20">DSM 19599</strain>
    </source>
</reference>
<dbReference type="OrthoDB" id="9803420at2"/>
<dbReference type="Proteomes" id="UP000186406">
    <property type="component" value="Unassembled WGS sequence"/>
</dbReference>
<dbReference type="GO" id="GO:0004523">
    <property type="term" value="F:RNA-DNA hybrid ribonuclease activity"/>
    <property type="evidence" value="ECO:0007669"/>
    <property type="project" value="UniProtKB-UniRule"/>
</dbReference>
<protein>
    <recommendedName>
        <fullName evidence="7 14">Ribonuclease HII</fullName>
        <shortName evidence="14">RNase HII</shortName>
        <ecNumber evidence="6 14">3.1.26.4</ecNumber>
    </recommendedName>
</protein>
<keyword evidence="12 14" id="KW-0378">Hydrolase</keyword>
<dbReference type="Pfam" id="PF01351">
    <property type="entry name" value="RNase_HII"/>
    <property type="match status" value="1"/>
</dbReference>
<evidence type="ECO:0000256" key="13">
    <source>
        <dbReference type="ARBA" id="ARBA00023211"/>
    </source>
</evidence>
<evidence type="ECO:0000256" key="16">
    <source>
        <dbReference type="RuleBase" id="RU003515"/>
    </source>
</evidence>
<name>A0A1M7Z585_9HYPH</name>
<keyword evidence="11 14" id="KW-0255">Endonuclease</keyword>
<dbReference type="GO" id="GO:0005737">
    <property type="term" value="C:cytoplasm"/>
    <property type="evidence" value="ECO:0007669"/>
    <property type="project" value="UniProtKB-SubCell"/>
</dbReference>
<evidence type="ECO:0000313" key="20">
    <source>
        <dbReference type="Proteomes" id="UP000186406"/>
    </source>
</evidence>
<dbReference type="GO" id="GO:0030145">
    <property type="term" value="F:manganese ion binding"/>
    <property type="evidence" value="ECO:0007669"/>
    <property type="project" value="UniProtKB-UniRule"/>
</dbReference>
<organism evidence="19 20">
    <name type="scientific">Pseudoxanthobacter soli DSM 19599</name>
    <dbReference type="NCBI Taxonomy" id="1123029"/>
    <lineage>
        <taxon>Bacteria</taxon>
        <taxon>Pseudomonadati</taxon>
        <taxon>Pseudomonadota</taxon>
        <taxon>Alphaproteobacteria</taxon>
        <taxon>Hyphomicrobiales</taxon>
        <taxon>Segnochrobactraceae</taxon>
        <taxon>Pseudoxanthobacter</taxon>
    </lineage>
</organism>
<evidence type="ECO:0000256" key="14">
    <source>
        <dbReference type="HAMAP-Rule" id="MF_00052"/>
    </source>
</evidence>
<dbReference type="NCBIfam" id="NF000595">
    <property type="entry name" value="PRK00015.1-3"/>
    <property type="match status" value="1"/>
</dbReference>
<dbReference type="GO" id="GO:0032299">
    <property type="term" value="C:ribonuclease H2 complex"/>
    <property type="evidence" value="ECO:0007669"/>
    <property type="project" value="TreeGrafter"/>
</dbReference>
<evidence type="ECO:0000256" key="4">
    <source>
        <dbReference type="ARBA" id="ARBA00004496"/>
    </source>
</evidence>
<evidence type="ECO:0000256" key="12">
    <source>
        <dbReference type="ARBA" id="ARBA00022801"/>
    </source>
</evidence>
<dbReference type="CDD" id="cd07182">
    <property type="entry name" value="RNase_HII_bacteria_HII_like"/>
    <property type="match status" value="1"/>
</dbReference>
<comment type="similarity">
    <text evidence="5 14 16">Belongs to the RNase HII family.</text>
</comment>
<feature type="region of interest" description="Disordered" evidence="17">
    <location>
        <begin position="1"/>
        <end position="24"/>
    </location>
</feature>
<dbReference type="PROSITE" id="PS51975">
    <property type="entry name" value="RNASE_H_2"/>
    <property type="match status" value="1"/>
</dbReference>
<feature type="binding site" evidence="14 15">
    <location>
        <position position="47"/>
    </location>
    <ligand>
        <name>a divalent metal cation</name>
        <dbReference type="ChEBI" id="CHEBI:60240"/>
    </ligand>
</feature>
<keyword evidence="9 14" id="KW-0540">Nuclease</keyword>
<keyword evidence="8 14" id="KW-0963">Cytoplasm</keyword>
<feature type="binding site" evidence="14 15">
    <location>
        <position position="46"/>
    </location>
    <ligand>
        <name>a divalent metal cation</name>
        <dbReference type="ChEBI" id="CHEBI:60240"/>
    </ligand>
</feature>
<feature type="domain" description="RNase H type-2" evidence="18">
    <location>
        <begin position="40"/>
        <end position="224"/>
    </location>
</feature>
<dbReference type="InterPro" id="IPR012337">
    <property type="entry name" value="RNaseH-like_sf"/>
</dbReference>
<evidence type="ECO:0000256" key="17">
    <source>
        <dbReference type="SAM" id="MobiDB-lite"/>
    </source>
</evidence>
<dbReference type="InterPro" id="IPR024567">
    <property type="entry name" value="RNase_HII/HIII_dom"/>
</dbReference>
<comment type="subcellular location">
    <subcellularLocation>
        <location evidence="4 14">Cytoplasm</location>
    </subcellularLocation>
</comment>
<dbReference type="GO" id="GO:0003723">
    <property type="term" value="F:RNA binding"/>
    <property type="evidence" value="ECO:0007669"/>
    <property type="project" value="UniProtKB-UniRule"/>
</dbReference>
<gene>
    <name evidence="14" type="primary">rnhB</name>
    <name evidence="19" type="ORF">SAMN02745172_00177</name>
</gene>
<dbReference type="GO" id="GO:0043137">
    <property type="term" value="P:DNA replication, removal of RNA primer"/>
    <property type="evidence" value="ECO:0007669"/>
    <property type="project" value="TreeGrafter"/>
</dbReference>
<comment type="catalytic activity">
    <reaction evidence="1 14 15 16">
        <text>Endonucleolytic cleavage to 5'-phosphomonoester.</text>
        <dbReference type="EC" id="3.1.26.4"/>
    </reaction>
</comment>
<evidence type="ECO:0000256" key="8">
    <source>
        <dbReference type="ARBA" id="ARBA00022490"/>
    </source>
</evidence>
<comment type="cofactor">
    <cofactor evidence="2">
        <name>Mg(2+)</name>
        <dbReference type="ChEBI" id="CHEBI:18420"/>
    </cofactor>
</comment>
<comment type="cofactor">
    <cofactor evidence="14 15">
        <name>Mn(2+)</name>
        <dbReference type="ChEBI" id="CHEBI:29035"/>
    </cofactor>
    <cofactor evidence="14 15">
        <name>Mg(2+)</name>
        <dbReference type="ChEBI" id="CHEBI:18420"/>
    </cofactor>
    <text evidence="14 15">Manganese or magnesium. Binds 1 divalent metal ion per monomer in the absence of substrate. May bind a second metal ion after substrate binding.</text>
</comment>
<dbReference type="HAMAP" id="MF_00052_B">
    <property type="entry name" value="RNase_HII_B"/>
    <property type="match status" value="1"/>
</dbReference>
<accession>A0A1M7Z585</accession>
<dbReference type="STRING" id="1123029.SAMN02745172_00177"/>